<dbReference type="Proteomes" id="UP001501084">
    <property type="component" value="Unassembled WGS sequence"/>
</dbReference>
<evidence type="ECO:0000313" key="2">
    <source>
        <dbReference type="EMBL" id="GAA2187136.1"/>
    </source>
</evidence>
<comment type="caution">
    <text evidence="2">The sequence shown here is derived from an EMBL/GenBank/DDBJ whole genome shotgun (WGS) entry which is preliminary data.</text>
</comment>
<reference evidence="2 3" key="1">
    <citation type="journal article" date="2019" name="Int. J. Syst. Evol. Microbiol.">
        <title>The Global Catalogue of Microorganisms (GCM) 10K type strain sequencing project: providing services to taxonomists for standard genome sequencing and annotation.</title>
        <authorList>
            <consortium name="The Broad Institute Genomics Platform"/>
            <consortium name="The Broad Institute Genome Sequencing Center for Infectious Disease"/>
            <person name="Wu L."/>
            <person name="Ma J."/>
        </authorList>
    </citation>
    <scope>NUCLEOTIDE SEQUENCE [LARGE SCALE GENOMIC DNA]</scope>
    <source>
        <strain evidence="2 3">JCM 14919</strain>
    </source>
</reference>
<accession>A0ABN3B3T2</accession>
<sequence length="392" mass="39619">MSRRDAVRLTAWGALAAAGALLVGCAPEPRADTSPGDRAPDPAPAPAPESDAPSAPQVAPMLLLASLAQSDAVAIIDPSVSDAEAAQLVTVGAAPWGVGVAGDGRTGYAATAEGLAVIDLGAASRTALMPFLHPANRVEFGEYRPGGLGLAVSPDGNRVYVAVTPGDGAYALEVFDTRVGEFVGSVPVGLRPFDVVVAPDGTWAATIDHDGFTVTVVDAAALVPTSHTVAQFGTEGGLASWEKPHYGAVDAAGAILLPYQGRVVVKLDPRTGETAALTSTADSHVHGTALAGDVLMTVGTGAFGNAQSGPNLSLLRVTGAGAGEERVVPLDVPHETVAVWRDAEGAEFAAVAGGNTRNEGWDGITLVSLDSLETRALPVAGYPQALVSYARS</sequence>
<dbReference type="InterPro" id="IPR051200">
    <property type="entry name" value="Host-pathogen_enzymatic-act"/>
</dbReference>
<dbReference type="EMBL" id="BAAAOP010000005">
    <property type="protein sequence ID" value="GAA2187136.1"/>
    <property type="molecule type" value="Genomic_DNA"/>
</dbReference>
<name>A0ABN3B3T2_9MICO</name>
<dbReference type="PANTHER" id="PTHR47197:SF3">
    <property type="entry name" value="DIHYDRO-HEME D1 DEHYDROGENASE"/>
    <property type="match status" value="1"/>
</dbReference>
<keyword evidence="3" id="KW-1185">Reference proteome</keyword>
<feature type="region of interest" description="Disordered" evidence="1">
    <location>
        <begin position="27"/>
        <end position="55"/>
    </location>
</feature>
<dbReference type="SUPFAM" id="SSF51004">
    <property type="entry name" value="C-terminal (heme d1) domain of cytochrome cd1-nitrite reductase"/>
    <property type="match status" value="1"/>
</dbReference>
<dbReference type="PANTHER" id="PTHR47197">
    <property type="entry name" value="PROTEIN NIRF"/>
    <property type="match status" value="1"/>
</dbReference>
<dbReference type="InterPro" id="IPR011048">
    <property type="entry name" value="Haem_d1_sf"/>
</dbReference>
<dbReference type="Gene3D" id="2.130.10.10">
    <property type="entry name" value="YVTN repeat-like/Quinoprotein amine dehydrogenase"/>
    <property type="match status" value="1"/>
</dbReference>
<organism evidence="2 3">
    <name type="scientific">Leucobacter alluvii</name>
    <dbReference type="NCBI Taxonomy" id="340321"/>
    <lineage>
        <taxon>Bacteria</taxon>
        <taxon>Bacillati</taxon>
        <taxon>Actinomycetota</taxon>
        <taxon>Actinomycetes</taxon>
        <taxon>Micrococcales</taxon>
        <taxon>Microbacteriaceae</taxon>
        <taxon>Leucobacter</taxon>
    </lineage>
</organism>
<proteinExistence type="predicted"/>
<dbReference type="PROSITE" id="PS51257">
    <property type="entry name" value="PROKAR_LIPOPROTEIN"/>
    <property type="match status" value="1"/>
</dbReference>
<keyword evidence="2" id="KW-0449">Lipoprotein</keyword>
<evidence type="ECO:0000256" key="1">
    <source>
        <dbReference type="SAM" id="MobiDB-lite"/>
    </source>
</evidence>
<gene>
    <name evidence="2" type="ORF">GCM10009786_10730</name>
</gene>
<evidence type="ECO:0000313" key="3">
    <source>
        <dbReference type="Proteomes" id="UP001501084"/>
    </source>
</evidence>
<dbReference type="InterPro" id="IPR015943">
    <property type="entry name" value="WD40/YVTN_repeat-like_dom_sf"/>
</dbReference>
<protein>
    <submittedName>
        <fullName evidence="2">Lipoprotein</fullName>
    </submittedName>
</protein>